<accession>A0A1S8IVJ6</accession>
<organism evidence="1 2">
    <name type="scientific">Enterococcus faecium</name>
    <name type="common">Streptococcus faecium</name>
    <dbReference type="NCBI Taxonomy" id="1352"/>
    <lineage>
        <taxon>Bacteria</taxon>
        <taxon>Bacillati</taxon>
        <taxon>Bacillota</taxon>
        <taxon>Bacilli</taxon>
        <taxon>Lactobacillales</taxon>
        <taxon>Enterococcaceae</taxon>
        <taxon>Enterococcus</taxon>
    </lineage>
</organism>
<sequence>VSKSHILHRSLTDKELARQGYEDISLKYQFVHSTY</sequence>
<evidence type="ECO:0000313" key="2">
    <source>
        <dbReference type="Proteomes" id="UP000191171"/>
    </source>
</evidence>
<gene>
    <name evidence="1" type="ORF">B1P95_21690</name>
</gene>
<reference evidence="1 2" key="1">
    <citation type="submission" date="2017-02" db="EMBL/GenBank/DDBJ databases">
        <title>Clonality and virulence of isolates of VRE in Hematopoietic Stem Cell Transplanted (HSCT) patients.</title>
        <authorList>
            <person name="Marchi A.P."/>
            <person name="Martins R.C."/>
            <person name="Marie S.K."/>
            <person name="Levin A.S."/>
            <person name="Costa S.F."/>
        </authorList>
    </citation>
    <scope>NUCLEOTIDE SEQUENCE [LARGE SCALE GENOMIC DNA]</scope>
    <source>
        <strain evidence="1 2">LIM1759</strain>
    </source>
</reference>
<feature type="non-terminal residue" evidence="1">
    <location>
        <position position="1"/>
    </location>
</feature>
<dbReference type="Proteomes" id="UP000191171">
    <property type="component" value="Unassembled WGS sequence"/>
</dbReference>
<comment type="caution">
    <text evidence="1">The sequence shown here is derived from an EMBL/GenBank/DDBJ whole genome shotgun (WGS) entry which is preliminary data.</text>
</comment>
<protein>
    <submittedName>
        <fullName evidence="1">Maturase</fullName>
    </submittedName>
</protein>
<dbReference type="AlphaFoldDB" id="A0A1S8IVJ6"/>
<dbReference type="EMBL" id="MVGJ01001186">
    <property type="protein sequence ID" value="OOL59093.1"/>
    <property type="molecule type" value="Genomic_DNA"/>
</dbReference>
<evidence type="ECO:0000313" key="1">
    <source>
        <dbReference type="EMBL" id="OOL59093.1"/>
    </source>
</evidence>
<proteinExistence type="predicted"/>
<name>A0A1S8IVJ6_ENTFC</name>